<sequence>MSKLVTCIVCEGKIQVSDDLLEGEIIVCPDCGSELEVVSLDPLTLEEAPEVQEDWGE</sequence>
<gene>
    <name evidence="1" type="ORF">SAMN05444368_0127</name>
</gene>
<dbReference type="Pfam" id="PF21344">
    <property type="entry name" value="Zn_ribbon_LysW"/>
    <property type="match status" value="1"/>
</dbReference>
<dbReference type="InterPro" id="IPR005906">
    <property type="entry name" value="LysW"/>
</dbReference>
<evidence type="ECO:0000313" key="1">
    <source>
        <dbReference type="EMBL" id="SIN62291.1"/>
    </source>
</evidence>
<dbReference type="PANTHER" id="PTHR40393:SF1">
    <property type="entry name" value="LYSINE BIOSYNTHESIS PROTEIN-RELATED"/>
    <property type="match status" value="1"/>
</dbReference>
<accession>A0ABY1JAM1</accession>
<evidence type="ECO:0000313" key="2">
    <source>
        <dbReference type="Proteomes" id="UP000185093"/>
    </source>
</evidence>
<proteinExistence type="predicted"/>
<dbReference type="Gene3D" id="2.20.28.160">
    <property type="match status" value="1"/>
</dbReference>
<keyword evidence="2" id="KW-1185">Reference proteome</keyword>
<dbReference type="EMBL" id="FSQZ01000001">
    <property type="protein sequence ID" value="SIN62291.1"/>
    <property type="molecule type" value="Genomic_DNA"/>
</dbReference>
<protein>
    <submittedName>
        <fullName evidence="1">Alpha-aminoadipate carrier protein LysW</fullName>
    </submittedName>
</protein>
<dbReference type="CDD" id="cd13946">
    <property type="entry name" value="LysW"/>
    <property type="match status" value="1"/>
</dbReference>
<dbReference type="PANTHER" id="PTHR40393">
    <property type="entry name" value="LYSINE BIOSYNTHESIS PROTEIN-RELATED-RELATED"/>
    <property type="match status" value="1"/>
</dbReference>
<dbReference type="RefSeq" id="WP_014806849.1">
    <property type="nucleotide sequence ID" value="NZ_DAONBL010000020.1"/>
</dbReference>
<reference evidence="1 2" key="1">
    <citation type="submission" date="2016-11" db="EMBL/GenBank/DDBJ databases">
        <authorList>
            <person name="Varghese N."/>
            <person name="Submissions S."/>
        </authorList>
    </citation>
    <scope>NUCLEOTIDE SEQUENCE [LARGE SCALE GENOMIC DNA]</scope>
    <source>
        <strain evidence="1 2">DSM 20664</strain>
    </source>
</reference>
<organism evidence="1 2">
    <name type="scientific">Acetomicrobium flavidum</name>
    <dbReference type="NCBI Taxonomy" id="49896"/>
    <lineage>
        <taxon>Bacteria</taxon>
        <taxon>Thermotogati</taxon>
        <taxon>Synergistota</taxon>
        <taxon>Synergistia</taxon>
        <taxon>Synergistales</taxon>
        <taxon>Acetomicrobiaceae</taxon>
        <taxon>Acetomicrobium</taxon>
    </lineage>
</organism>
<comment type="caution">
    <text evidence="1">The sequence shown here is derived from an EMBL/GenBank/DDBJ whole genome shotgun (WGS) entry which is preliminary data.</text>
</comment>
<dbReference type="NCBIfam" id="TIGR01206">
    <property type="entry name" value="lysW"/>
    <property type="match status" value="1"/>
</dbReference>
<name>A0ABY1JAM1_9BACT</name>
<dbReference type="Proteomes" id="UP000185093">
    <property type="component" value="Unassembled WGS sequence"/>
</dbReference>